<accession>A0A1C6TZE3</accession>
<feature type="transmembrane region" description="Helical" evidence="1">
    <location>
        <begin position="368"/>
        <end position="389"/>
    </location>
</feature>
<reference evidence="4" key="1">
    <citation type="submission" date="2016-06" db="EMBL/GenBank/DDBJ databases">
        <authorList>
            <person name="Varghese N."/>
            <person name="Submissions Spin"/>
        </authorList>
    </citation>
    <scope>NUCLEOTIDE SEQUENCE [LARGE SCALE GENOMIC DNA]</scope>
    <source>
        <strain evidence="4">DSM 45577</strain>
    </source>
</reference>
<evidence type="ECO:0000256" key="1">
    <source>
        <dbReference type="SAM" id="Phobius"/>
    </source>
</evidence>
<dbReference type="EMBL" id="FMIA01000002">
    <property type="protein sequence ID" value="SCL47175.1"/>
    <property type="molecule type" value="Genomic_DNA"/>
</dbReference>
<evidence type="ECO:0000256" key="2">
    <source>
        <dbReference type="SAM" id="SignalP"/>
    </source>
</evidence>
<dbReference type="Proteomes" id="UP000198937">
    <property type="component" value="Unassembled WGS sequence"/>
</dbReference>
<protein>
    <submittedName>
        <fullName evidence="3">LPXTG-motif cell wall anchor domain-containing protein</fullName>
    </submittedName>
</protein>
<dbReference type="AlphaFoldDB" id="A0A1C6TZE3"/>
<evidence type="ECO:0000313" key="4">
    <source>
        <dbReference type="Proteomes" id="UP000198937"/>
    </source>
</evidence>
<dbReference type="OrthoDB" id="3405264at2"/>
<name>A0A1C6TZE3_9ACTN</name>
<keyword evidence="4" id="KW-1185">Reference proteome</keyword>
<gene>
    <name evidence="3" type="ORF">GA0070617_0499</name>
</gene>
<dbReference type="NCBIfam" id="TIGR01167">
    <property type="entry name" value="LPXTG_anchor"/>
    <property type="match status" value="1"/>
</dbReference>
<keyword evidence="2" id="KW-0732">Signal</keyword>
<feature type="chain" id="PRO_5008747219" evidence="2">
    <location>
        <begin position="32"/>
        <end position="406"/>
    </location>
</feature>
<keyword evidence="1" id="KW-1133">Transmembrane helix</keyword>
<keyword evidence="1" id="KW-0812">Transmembrane</keyword>
<keyword evidence="1" id="KW-0472">Membrane</keyword>
<sequence>MIFRNRPLARFGAAALLASGVFTGLGAPAYASGTETDLAIDVVGTRVASGTEGKLAFAKVTNKGKNTPSELAIRMDVSKVDFDKVFALPLTDGECEIEGEGEQPTLWTCGVDKEVLPGPGETIEVPIGLLKVADLKGAYRAPIKVTLISADDTDKSNNSKSAQVEFTTESGPDLTVLAPDVKNAVTVKNGQIEIGGDLHAGDTAMLVFMAINQGDAPAAGLKVEVKLPKGVTFTDTEKDCEYNPANTLASCTYDNLPLVPIQEDDGEDDKVFSGGSFYHLLSVDADVKAGALTGGVVTVDPILPTRALSRSALQVRSLPANVTGIDGGDIDASDNSDGYAVVVAAKGGSGGGGKDDDQGGLPVTGPQAGMIGGIGAAVLLAGGAMFLVARRRRVVLVAPADEKTNN</sequence>
<organism evidence="3 4">
    <name type="scientific">Micromonospora yangpuensis</name>
    <dbReference type="NCBI Taxonomy" id="683228"/>
    <lineage>
        <taxon>Bacteria</taxon>
        <taxon>Bacillati</taxon>
        <taxon>Actinomycetota</taxon>
        <taxon>Actinomycetes</taxon>
        <taxon>Micromonosporales</taxon>
        <taxon>Micromonosporaceae</taxon>
        <taxon>Micromonospora</taxon>
    </lineage>
</organism>
<proteinExistence type="predicted"/>
<feature type="signal peptide" evidence="2">
    <location>
        <begin position="1"/>
        <end position="31"/>
    </location>
</feature>
<dbReference type="RefSeq" id="WP_091433420.1">
    <property type="nucleotide sequence ID" value="NZ_BMMJ01000011.1"/>
</dbReference>
<evidence type="ECO:0000313" key="3">
    <source>
        <dbReference type="EMBL" id="SCL47175.1"/>
    </source>
</evidence>